<reference evidence="10 11" key="1">
    <citation type="submission" date="2022-10" db="EMBL/GenBank/DDBJ databases">
        <title>Sphingomonas sp.</title>
        <authorList>
            <person name="Jin C."/>
        </authorList>
    </citation>
    <scope>NUCLEOTIDE SEQUENCE [LARGE SCALE GENOMIC DNA]</scope>
    <source>
        <strain evidence="10 11">BN140010</strain>
    </source>
</reference>
<dbReference type="Pfam" id="PF00072">
    <property type="entry name" value="Response_reg"/>
    <property type="match status" value="1"/>
</dbReference>
<comment type="caution">
    <text evidence="10">The sequence shown here is derived from an EMBL/GenBank/DDBJ whole genome shotgun (WGS) entry which is preliminary data.</text>
</comment>
<dbReference type="Gene3D" id="3.40.50.2300">
    <property type="match status" value="1"/>
</dbReference>
<gene>
    <name evidence="10" type="ORF">OMW55_09665</name>
</gene>
<dbReference type="SMART" id="SM00448">
    <property type="entry name" value="REC"/>
    <property type="match status" value="1"/>
</dbReference>
<dbReference type="EC" id="2.7.13.3" evidence="2"/>
<evidence type="ECO:0000259" key="6">
    <source>
        <dbReference type="PROSITE" id="PS50109"/>
    </source>
</evidence>
<dbReference type="PANTHER" id="PTHR43065">
    <property type="entry name" value="SENSOR HISTIDINE KINASE"/>
    <property type="match status" value="1"/>
</dbReference>
<dbReference type="InterPro" id="IPR001610">
    <property type="entry name" value="PAC"/>
</dbReference>
<dbReference type="RefSeq" id="WP_264882739.1">
    <property type="nucleotide sequence ID" value="NZ_JAPDOB010000002.1"/>
</dbReference>
<keyword evidence="11" id="KW-1185">Reference proteome</keyword>
<dbReference type="SMART" id="SM00086">
    <property type="entry name" value="PAC"/>
    <property type="match status" value="2"/>
</dbReference>
<dbReference type="SMART" id="SM00091">
    <property type="entry name" value="PAS"/>
    <property type="match status" value="3"/>
</dbReference>
<dbReference type="PROSITE" id="PS50109">
    <property type="entry name" value="HIS_KIN"/>
    <property type="match status" value="1"/>
</dbReference>
<dbReference type="SUPFAM" id="SSF47384">
    <property type="entry name" value="Homodimeric domain of signal transducing histidine kinase"/>
    <property type="match status" value="1"/>
</dbReference>
<dbReference type="InterPro" id="IPR036097">
    <property type="entry name" value="HisK_dim/P_sf"/>
</dbReference>
<evidence type="ECO:0000256" key="5">
    <source>
        <dbReference type="SAM" id="Coils"/>
    </source>
</evidence>
<dbReference type="InterPro" id="IPR011006">
    <property type="entry name" value="CheY-like_superfamily"/>
</dbReference>
<evidence type="ECO:0000256" key="1">
    <source>
        <dbReference type="ARBA" id="ARBA00000085"/>
    </source>
</evidence>
<dbReference type="CDD" id="cd00082">
    <property type="entry name" value="HisKA"/>
    <property type="match status" value="1"/>
</dbReference>
<dbReference type="InterPro" id="IPR005467">
    <property type="entry name" value="His_kinase_dom"/>
</dbReference>
<dbReference type="InterPro" id="IPR000014">
    <property type="entry name" value="PAS"/>
</dbReference>
<dbReference type="PROSITE" id="PS50112">
    <property type="entry name" value="PAS"/>
    <property type="match status" value="1"/>
</dbReference>
<dbReference type="Pfam" id="PF02518">
    <property type="entry name" value="HATPase_c"/>
    <property type="match status" value="1"/>
</dbReference>
<dbReference type="Pfam" id="PF08447">
    <property type="entry name" value="PAS_3"/>
    <property type="match status" value="1"/>
</dbReference>
<feature type="domain" description="Response regulatory" evidence="7">
    <location>
        <begin position="705"/>
        <end position="815"/>
    </location>
</feature>
<dbReference type="Gene3D" id="3.30.450.20">
    <property type="entry name" value="PAS domain"/>
    <property type="match status" value="3"/>
</dbReference>
<evidence type="ECO:0000256" key="3">
    <source>
        <dbReference type="ARBA" id="ARBA00022553"/>
    </source>
</evidence>
<dbReference type="InterPro" id="IPR001789">
    <property type="entry name" value="Sig_transdc_resp-reg_receiver"/>
</dbReference>
<dbReference type="SMART" id="SM00387">
    <property type="entry name" value="HATPase_c"/>
    <property type="match status" value="1"/>
</dbReference>
<dbReference type="PRINTS" id="PR00344">
    <property type="entry name" value="BCTRLSENSOR"/>
</dbReference>
<feature type="domain" description="PAC" evidence="9">
    <location>
        <begin position="375"/>
        <end position="426"/>
    </location>
</feature>
<evidence type="ECO:0000259" key="9">
    <source>
        <dbReference type="PROSITE" id="PS50113"/>
    </source>
</evidence>
<dbReference type="Proteomes" id="UP001526246">
    <property type="component" value="Unassembled WGS sequence"/>
</dbReference>
<dbReference type="InterPro" id="IPR004358">
    <property type="entry name" value="Sig_transdc_His_kin-like_C"/>
</dbReference>
<dbReference type="SUPFAM" id="SSF55785">
    <property type="entry name" value="PYP-like sensor domain (PAS domain)"/>
    <property type="match status" value="3"/>
</dbReference>
<dbReference type="EMBL" id="JAPDOB010000002">
    <property type="protein sequence ID" value="MCW3798069.1"/>
    <property type="molecule type" value="Genomic_DNA"/>
</dbReference>
<evidence type="ECO:0000256" key="4">
    <source>
        <dbReference type="PROSITE-ProRule" id="PRU00169"/>
    </source>
</evidence>
<sequence length="820" mass="90392">MSSNHLFARGVMGALMRNHDWSSSSLGPPERWPASLRAIVALLLNSRFPMFVAWGPELAFLYNDPYAQVLGSKHPEALGRPFRDIWAEIWPDISPLINAALAGEASFREDLPLLMNRRGYDEQTWFTFSYSPVFDDDGQVAGMFCTCTETTEAVLLRGQQEEERKRLARMFEQAPGFITILGGPDHEFEFVNATYKRLFGEREYVGNTVRDVFPELQEQEFFSLLDTVFRSGQRFVAERVPIRIGSDVGEALQERLLDFIYEPLTDGSGQVTGIFVEGHDVTAQHSAVEALRESEARLRALTDNLPGGSVYQMSGNADGSDRRFTYLSQSHERMSGLTVEQVMGDPTLPYQMLVEEDRERFLLASAQAIQTCSRFEIEVRFHHANGEVRWAHLRSEPRPQPDGTVVWDGIQVDITERKRAEESLRELNNTLEQRVAERTAELERAHEQLRQSQKMEAMGALTGGVAHDFNNLLSPIIGSLDLLQRKQVGDERERRLIDGALQSAERARVLVQRLLAFARRQPLQPRPVEVGDLVEGMVNLIASTSGPQIKVKVEISEALPPAIADANQIEMAVLNLCVNARDAMPDGGVLRLSVNEHGPDRPYPPGLAPGRYICLSVSDTGNGMDAPTRERAIEPFFSTKGVGQGTGLGLSMVHGLASQLGGVLTIESAPGVGTNVEVWLPATSAAQMQVATKPEAEPVRSTGGRALLVDDEELVRVSTAHMLAQLGYTVVEAASAAEALPFLRESGSIDLLVTDHLMPGMNGSELARLARANDPDLKVLLVSGYAEADGVAPDLVRLVKPFREEELAAKIAEVDELKPS</sequence>
<dbReference type="Pfam" id="PF08448">
    <property type="entry name" value="PAS_4"/>
    <property type="match status" value="2"/>
</dbReference>
<keyword evidence="3 4" id="KW-0597">Phosphoprotein</keyword>
<feature type="coiled-coil region" evidence="5">
    <location>
        <begin position="410"/>
        <end position="455"/>
    </location>
</feature>
<dbReference type="InterPro" id="IPR035965">
    <property type="entry name" value="PAS-like_dom_sf"/>
</dbReference>
<dbReference type="SUPFAM" id="SSF52172">
    <property type="entry name" value="CheY-like"/>
    <property type="match status" value="1"/>
</dbReference>
<evidence type="ECO:0000313" key="11">
    <source>
        <dbReference type="Proteomes" id="UP001526246"/>
    </source>
</evidence>
<feature type="domain" description="PAS" evidence="8">
    <location>
        <begin position="316"/>
        <end position="372"/>
    </location>
</feature>
<dbReference type="PROSITE" id="PS50113">
    <property type="entry name" value="PAC"/>
    <property type="match status" value="1"/>
</dbReference>
<dbReference type="Gene3D" id="3.30.565.10">
    <property type="entry name" value="Histidine kinase-like ATPase, C-terminal domain"/>
    <property type="match status" value="1"/>
</dbReference>
<feature type="domain" description="Histidine kinase" evidence="6">
    <location>
        <begin position="464"/>
        <end position="684"/>
    </location>
</feature>
<dbReference type="InterPro" id="IPR013655">
    <property type="entry name" value="PAS_fold_3"/>
</dbReference>
<name>A0ABT3JG67_9SPHN</name>
<dbReference type="PROSITE" id="PS50110">
    <property type="entry name" value="RESPONSE_REGULATORY"/>
    <property type="match status" value="1"/>
</dbReference>
<dbReference type="SUPFAM" id="SSF55874">
    <property type="entry name" value="ATPase domain of HSP90 chaperone/DNA topoisomerase II/histidine kinase"/>
    <property type="match status" value="1"/>
</dbReference>
<dbReference type="Pfam" id="PF00512">
    <property type="entry name" value="HisKA"/>
    <property type="match status" value="1"/>
</dbReference>
<dbReference type="Gene3D" id="1.10.287.130">
    <property type="match status" value="1"/>
</dbReference>
<accession>A0ABT3JG67</accession>
<keyword evidence="5" id="KW-0175">Coiled coil</keyword>
<dbReference type="InterPro" id="IPR036890">
    <property type="entry name" value="HATPase_C_sf"/>
</dbReference>
<dbReference type="PANTHER" id="PTHR43065:SF42">
    <property type="entry name" value="TWO-COMPONENT SENSOR PPRA"/>
    <property type="match status" value="1"/>
</dbReference>
<feature type="modified residue" description="4-aspartylphosphate" evidence="4">
    <location>
        <position position="755"/>
    </location>
</feature>
<evidence type="ECO:0000259" key="7">
    <source>
        <dbReference type="PROSITE" id="PS50110"/>
    </source>
</evidence>
<dbReference type="InterPro" id="IPR013656">
    <property type="entry name" value="PAS_4"/>
</dbReference>
<dbReference type="NCBIfam" id="TIGR00229">
    <property type="entry name" value="sensory_box"/>
    <property type="match status" value="1"/>
</dbReference>
<evidence type="ECO:0000256" key="2">
    <source>
        <dbReference type="ARBA" id="ARBA00012438"/>
    </source>
</evidence>
<organism evidence="10 11">
    <name type="scientific">Sphingomonas arvum</name>
    <dbReference type="NCBI Taxonomy" id="2992113"/>
    <lineage>
        <taxon>Bacteria</taxon>
        <taxon>Pseudomonadati</taxon>
        <taxon>Pseudomonadota</taxon>
        <taxon>Alphaproteobacteria</taxon>
        <taxon>Sphingomonadales</taxon>
        <taxon>Sphingomonadaceae</taxon>
        <taxon>Sphingomonas</taxon>
    </lineage>
</organism>
<comment type="catalytic activity">
    <reaction evidence="1">
        <text>ATP + protein L-histidine = ADP + protein N-phospho-L-histidine.</text>
        <dbReference type="EC" id="2.7.13.3"/>
    </reaction>
</comment>
<proteinExistence type="predicted"/>
<dbReference type="InterPro" id="IPR003594">
    <property type="entry name" value="HATPase_dom"/>
</dbReference>
<protein>
    <recommendedName>
        <fullName evidence="2">histidine kinase</fullName>
        <ecNumber evidence="2">2.7.13.3</ecNumber>
    </recommendedName>
</protein>
<dbReference type="InterPro" id="IPR000700">
    <property type="entry name" value="PAS-assoc_C"/>
</dbReference>
<evidence type="ECO:0000313" key="10">
    <source>
        <dbReference type="EMBL" id="MCW3798069.1"/>
    </source>
</evidence>
<dbReference type="SMART" id="SM00388">
    <property type="entry name" value="HisKA"/>
    <property type="match status" value="1"/>
</dbReference>
<dbReference type="InterPro" id="IPR003661">
    <property type="entry name" value="HisK_dim/P_dom"/>
</dbReference>
<evidence type="ECO:0000259" key="8">
    <source>
        <dbReference type="PROSITE" id="PS50112"/>
    </source>
</evidence>
<dbReference type="CDD" id="cd00130">
    <property type="entry name" value="PAS"/>
    <property type="match status" value="2"/>
</dbReference>